<sequence>MARPPIKGKGLEAIIRDTSKDMPALRENVNEAEVEALKKEASLYKSKMEKLRSRLTGQEGKACSLENEIERLKKMFTDEIPESEDPELMIETFREKAEEFDRKKNLLDAFYLYRRIIRMDQQNVNALYQLATIYYSADFPSKAAELLRAILEIQPDHAGAIESLEEIEREL</sequence>
<dbReference type="SUPFAM" id="SSF48452">
    <property type="entry name" value="TPR-like"/>
    <property type="match status" value="1"/>
</dbReference>
<keyword evidence="1" id="KW-0175">Coiled coil</keyword>
<dbReference type="InterPro" id="IPR011990">
    <property type="entry name" value="TPR-like_helical_dom_sf"/>
</dbReference>
<dbReference type="Pfam" id="PF14559">
    <property type="entry name" value="TPR_19"/>
    <property type="match status" value="1"/>
</dbReference>
<feature type="coiled-coil region" evidence="1">
    <location>
        <begin position="15"/>
        <end position="54"/>
    </location>
</feature>
<dbReference type="PROSITE" id="PS50005">
    <property type="entry name" value="TPR"/>
    <property type="match status" value="1"/>
</dbReference>
<dbReference type="AlphaFoldDB" id="A0A3B1C3B6"/>
<gene>
    <name evidence="2" type="ORF">MNBD_NITROSPINAE03-277</name>
</gene>
<proteinExistence type="predicted"/>
<organism evidence="2">
    <name type="scientific">hydrothermal vent metagenome</name>
    <dbReference type="NCBI Taxonomy" id="652676"/>
    <lineage>
        <taxon>unclassified sequences</taxon>
        <taxon>metagenomes</taxon>
        <taxon>ecological metagenomes</taxon>
    </lineage>
</organism>
<accession>A0A3B1C3B6</accession>
<name>A0A3B1C3B6_9ZZZZ</name>
<reference evidence="2" key="1">
    <citation type="submission" date="2018-06" db="EMBL/GenBank/DDBJ databases">
        <authorList>
            <person name="Zhirakovskaya E."/>
        </authorList>
    </citation>
    <scope>NUCLEOTIDE SEQUENCE</scope>
</reference>
<dbReference type="InterPro" id="IPR019734">
    <property type="entry name" value="TPR_rpt"/>
</dbReference>
<protein>
    <submittedName>
        <fullName evidence="2">Uncharacterized protein</fullName>
    </submittedName>
</protein>
<evidence type="ECO:0000256" key="1">
    <source>
        <dbReference type="SAM" id="Coils"/>
    </source>
</evidence>
<dbReference type="EMBL" id="UOGB01000244">
    <property type="protein sequence ID" value="VAX22582.1"/>
    <property type="molecule type" value="Genomic_DNA"/>
</dbReference>
<dbReference type="Gene3D" id="1.25.40.10">
    <property type="entry name" value="Tetratricopeptide repeat domain"/>
    <property type="match status" value="1"/>
</dbReference>
<evidence type="ECO:0000313" key="2">
    <source>
        <dbReference type="EMBL" id="VAX22582.1"/>
    </source>
</evidence>